<keyword evidence="6 7" id="KW-0472">Membrane</keyword>
<evidence type="ECO:0000256" key="3">
    <source>
        <dbReference type="ARBA" id="ARBA00022989"/>
    </source>
</evidence>
<reference evidence="9 10" key="1">
    <citation type="submission" date="2017-11" db="EMBL/GenBank/DDBJ databases">
        <title>Genomic Encyclopedia of Archaeal and Bacterial Type Strains, Phase II (KMG-II): From Individual Species to Whole Genera.</title>
        <authorList>
            <person name="Goeker M."/>
        </authorList>
    </citation>
    <scope>NUCLEOTIDE SEQUENCE [LARGE SCALE GENOMIC DNA]</scope>
    <source>
        <strain evidence="9 10">DSM 27617</strain>
    </source>
</reference>
<proteinExistence type="predicted"/>
<evidence type="ECO:0000313" key="9">
    <source>
        <dbReference type="EMBL" id="PJJ67510.1"/>
    </source>
</evidence>
<comment type="caution">
    <text evidence="9">The sequence shown here is derived from an EMBL/GenBank/DDBJ whole genome shotgun (WGS) entry which is preliminary data.</text>
</comment>
<keyword evidence="10" id="KW-1185">Reference proteome</keyword>
<protein>
    <submittedName>
        <fullName evidence="9">Fatty acid hydroxylase family protein</fullName>
    </submittedName>
</protein>
<dbReference type="Proteomes" id="UP000228740">
    <property type="component" value="Unassembled WGS sequence"/>
</dbReference>
<dbReference type="GO" id="GO:0050479">
    <property type="term" value="F:glyceryl-ether monooxygenase activity"/>
    <property type="evidence" value="ECO:0007669"/>
    <property type="project" value="TreeGrafter"/>
</dbReference>
<accession>A0A2M9C9J5</accession>
<feature type="domain" description="Fatty acid hydroxylase" evidence="8">
    <location>
        <begin position="90"/>
        <end position="223"/>
    </location>
</feature>
<sequence>MMDYFMSENGLESVYAWAIPVHAAVILAEMIYSSVAQAHLYSRKDLFTNIYLALMNFGLDLVMKAFAMGVMFFFFSFRLFDFDMGTWYYWVLCFLATDLAYYFHHLVDHKSRAFWAVHITHHNSEYFNLTTGFRSPVFQPLYRYLFFSPLAFLGFNPWTIMVCYAVGQVYGTWVHTQTVKKMGFLEYILVTPSHHRVHHGCNIKYLDRNMGMVFIFWDKIFGTFEPEDPKVPVKFGIYPKMPDDGPITTLLYEWQKIAKDLKQPNLTIKDRFNYIFNSPGWRHDGTGKTVKDYQREYWEKKNRKKEQIHEKSA</sequence>
<dbReference type="RefSeq" id="WP_100376215.1">
    <property type="nucleotide sequence ID" value="NZ_PGFD01000001.1"/>
</dbReference>
<dbReference type="GO" id="GO:0016020">
    <property type="term" value="C:membrane"/>
    <property type="evidence" value="ECO:0007669"/>
    <property type="project" value="GOC"/>
</dbReference>
<dbReference type="OrthoDB" id="9770329at2"/>
<evidence type="ECO:0000256" key="6">
    <source>
        <dbReference type="ARBA" id="ARBA00023136"/>
    </source>
</evidence>
<evidence type="ECO:0000313" key="10">
    <source>
        <dbReference type="Proteomes" id="UP000228740"/>
    </source>
</evidence>
<evidence type="ECO:0000256" key="4">
    <source>
        <dbReference type="ARBA" id="ARBA00023002"/>
    </source>
</evidence>
<evidence type="ECO:0000256" key="7">
    <source>
        <dbReference type="SAM" id="Phobius"/>
    </source>
</evidence>
<gene>
    <name evidence="9" type="ORF">CLV73_1525</name>
</gene>
<evidence type="ECO:0000256" key="2">
    <source>
        <dbReference type="ARBA" id="ARBA00022692"/>
    </source>
</evidence>
<evidence type="ECO:0000256" key="5">
    <source>
        <dbReference type="ARBA" id="ARBA00023098"/>
    </source>
</evidence>
<keyword evidence="5" id="KW-0443">Lipid metabolism</keyword>
<dbReference type="Pfam" id="PF04116">
    <property type="entry name" value="FA_hydroxylase"/>
    <property type="match status" value="1"/>
</dbReference>
<dbReference type="GO" id="GO:0005506">
    <property type="term" value="F:iron ion binding"/>
    <property type="evidence" value="ECO:0007669"/>
    <property type="project" value="InterPro"/>
</dbReference>
<dbReference type="InterPro" id="IPR006694">
    <property type="entry name" value="Fatty_acid_hydroxylase"/>
</dbReference>
<dbReference type="InterPro" id="IPR051689">
    <property type="entry name" value="Sterol_desaturase/TMEM195"/>
</dbReference>
<comment type="subcellular location">
    <subcellularLocation>
        <location evidence="1">Endomembrane system</location>
        <topology evidence="1">Multi-pass membrane protein</topology>
    </subcellularLocation>
</comment>
<keyword evidence="3 7" id="KW-1133">Transmembrane helix</keyword>
<dbReference type="EMBL" id="PGFD01000001">
    <property type="protein sequence ID" value="PJJ67510.1"/>
    <property type="molecule type" value="Genomic_DNA"/>
</dbReference>
<feature type="transmembrane region" description="Helical" evidence="7">
    <location>
        <begin position="87"/>
        <end position="104"/>
    </location>
</feature>
<keyword evidence="4" id="KW-0560">Oxidoreductase</keyword>
<name>A0A2M9C9J5_9FLAO</name>
<feature type="transmembrane region" description="Helical" evidence="7">
    <location>
        <begin position="14"/>
        <end position="32"/>
    </location>
</feature>
<feature type="transmembrane region" description="Helical" evidence="7">
    <location>
        <begin position="144"/>
        <end position="167"/>
    </location>
</feature>
<evidence type="ECO:0000259" key="8">
    <source>
        <dbReference type="Pfam" id="PF04116"/>
    </source>
</evidence>
<dbReference type="GO" id="GO:0012505">
    <property type="term" value="C:endomembrane system"/>
    <property type="evidence" value="ECO:0007669"/>
    <property type="project" value="UniProtKB-SubCell"/>
</dbReference>
<feature type="transmembrane region" description="Helical" evidence="7">
    <location>
        <begin position="53"/>
        <end position="75"/>
    </location>
</feature>
<organism evidence="9 10">
    <name type="scientific">Chryseobacterium geocarposphaerae</name>
    <dbReference type="NCBI Taxonomy" id="1416776"/>
    <lineage>
        <taxon>Bacteria</taxon>
        <taxon>Pseudomonadati</taxon>
        <taxon>Bacteroidota</taxon>
        <taxon>Flavobacteriia</taxon>
        <taxon>Flavobacteriales</taxon>
        <taxon>Weeksellaceae</taxon>
        <taxon>Chryseobacterium group</taxon>
        <taxon>Chryseobacterium</taxon>
    </lineage>
</organism>
<dbReference type="PANTHER" id="PTHR21624">
    <property type="entry name" value="STEROL DESATURASE-RELATED PROTEIN"/>
    <property type="match status" value="1"/>
</dbReference>
<keyword evidence="2 7" id="KW-0812">Transmembrane</keyword>
<dbReference type="GO" id="GO:0008610">
    <property type="term" value="P:lipid biosynthetic process"/>
    <property type="evidence" value="ECO:0007669"/>
    <property type="project" value="InterPro"/>
</dbReference>
<evidence type="ECO:0000256" key="1">
    <source>
        <dbReference type="ARBA" id="ARBA00004127"/>
    </source>
</evidence>
<dbReference type="AlphaFoldDB" id="A0A2M9C9J5"/>
<dbReference type="PANTHER" id="PTHR21624:SF1">
    <property type="entry name" value="ALKYLGLYCEROL MONOOXYGENASE"/>
    <property type="match status" value="1"/>
</dbReference>
<dbReference type="GO" id="GO:0006643">
    <property type="term" value="P:membrane lipid metabolic process"/>
    <property type="evidence" value="ECO:0007669"/>
    <property type="project" value="TreeGrafter"/>
</dbReference>